<accession>A0A414LGT2</accession>
<dbReference type="RefSeq" id="WP_118221433.1">
    <property type="nucleotide sequence ID" value="NZ_JADNIJ010000005.1"/>
</dbReference>
<dbReference type="AlphaFoldDB" id="A0A414LGT2"/>
<feature type="chain" id="PRO_5019581723" evidence="1">
    <location>
        <begin position="20"/>
        <end position="374"/>
    </location>
</feature>
<dbReference type="PROSITE" id="PS51257">
    <property type="entry name" value="PROKAR_LIPOPROTEIN"/>
    <property type="match status" value="1"/>
</dbReference>
<keyword evidence="1" id="KW-0732">Signal</keyword>
<dbReference type="EMBL" id="QSKV01000003">
    <property type="protein sequence ID" value="RHE93844.1"/>
    <property type="molecule type" value="Genomic_DNA"/>
</dbReference>
<organism evidence="2 3">
    <name type="scientific">Bacteroides intestinalis</name>
    <dbReference type="NCBI Taxonomy" id="329854"/>
    <lineage>
        <taxon>Bacteria</taxon>
        <taxon>Pseudomonadati</taxon>
        <taxon>Bacteroidota</taxon>
        <taxon>Bacteroidia</taxon>
        <taxon>Bacteroidales</taxon>
        <taxon>Bacteroidaceae</taxon>
        <taxon>Bacteroides</taxon>
    </lineage>
</organism>
<sequence>MKKKLFYLFALICSVSLFISCSDDDEIKSPVAETTFTDANGLSLTYSGQSMVGKQVQFTPQGNKAVITLSGTGIDLSGLVRSTGQSSGSMGVIPGQAITTLNVDLNIDGNKVSFEGTSDQNGYTIAYKGEAEGNSMKLDLNVTTPKNALTGTSWNLIPLDSKDATVPLHIVWKSTHTVQMEGIIKMMIPMIPIEDQTIPKLLSAVLGKVTFLPDGNIQAEYKDNPTDEVFKTSPLNLAMYTVVNNQVFVHLNINQIMAITANPDTRASLEEALPQLIAIVLPMLSNGIPVSYAQDGDNMAFYLGYDVMAPLLDVAAKLMEDEEMKATVIELVRENAGEMGFLAVAFVTQILNQLTDIVAATTDVQIGIDMVAAK</sequence>
<feature type="signal peptide" evidence="1">
    <location>
        <begin position="1"/>
        <end position="19"/>
    </location>
</feature>
<evidence type="ECO:0000313" key="3">
    <source>
        <dbReference type="Proteomes" id="UP000285650"/>
    </source>
</evidence>
<reference evidence="2 3" key="1">
    <citation type="submission" date="2018-08" db="EMBL/GenBank/DDBJ databases">
        <title>A genome reference for cultivated species of the human gut microbiota.</title>
        <authorList>
            <person name="Zou Y."/>
            <person name="Xue W."/>
            <person name="Luo G."/>
        </authorList>
    </citation>
    <scope>NUCLEOTIDE SEQUENCE [LARGE SCALE GENOMIC DNA]</scope>
    <source>
        <strain evidence="2 3">AM27-17</strain>
    </source>
</reference>
<dbReference type="Proteomes" id="UP000285650">
    <property type="component" value="Unassembled WGS sequence"/>
</dbReference>
<comment type="caution">
    <text evidence="2">The sequence shown here is derived from an EMBL/GenBank/DDBJ whole genome shotgun (WGS) entry which is preliminary data.</text>
</comment>
<gene>
    <name evidence="2" type="ORF">DW712_06185</name>
</gene>
<evidence type="ECO:0000256" key="1">
    <source>
        <dbReference type="SAM" id="SignalP"/>
    </source>
</evidence>
<protein>
    <submittedName>
        <fullName evidence="2">DUF4925 domain-containing protein</fullName>
    </submittedName>
</protein>
<evidence type="ECO:0000313" key="2">
    <source>
        <dbReference type="EMBL" id="RHE93844.1"/>
    </source>
</evidence>
<proteinExistence type="predicted"/>
<name>A0A414LGT2_9BACE</name>